<evidence type="ECO:0000256" key="4">
    <source>
        <dbReference type="RuleBase" id="RU003330"/>
    </source>
</evidence>
<evidence type="ECO:0000256" key="2">
    <source>
        <dbReference type="ARBA" id="ARBA00022741"/>
    </source>
</evidence>
<dbReference type="PROSITE" id="PS00113">
    <property type="entry name" value="ADENYLATE_KINASE"/>
    <property type="match status" value="1"/>
</dbReference>
<dbReference type="EMBL" id="CASHTH010001529">
    <property type="protein sequence ID" value="CAI8016431.1"/>
    <property type="molecule type" value="Genomic_DNA"/>
</dbReference>
<dbReference type="Pfam" id="PF00406">
    <property type="entry name" value="ADK"/>
    <property type="match status" value="1"/>
</dbReference>
<dbReference type="Gene3D" id="3.40.50.300">
    <property type="entry name" value="P-loop containing nucleotide triphosphate hydrolases"/>
    <property type="match status" value="1"/>
</dbReference>
<dbReference type="HAMAP" id="MF_00235">
    <property type="entry name" value="Adenylate_kinase_Adk"/>
    <property type="match status" value="1"/>
</dbReference>
<evidence type="ECO:0000256" key="1">
    <source>
        <dbReference type="ARBA" id="ARBA00022679"/>
    </source>
</evidence>
<keyword evidence="2" id="KW-0547">Nucleotide-binding</keyword>
<dbReference type="NCBIfam" id="NF011100">
    <property type="entry name" value="PRK14527.1"/>
    <property type="match status" value="1"/>
</dbReference>
<keyword evidence="3 4" id="KW-0418">Kinase</keyword>
<dbReference type="NCBIfam" id="TIGR01351">
    <property type="entry name" value="adk"/>
    <property type="match status" value="1"/>
</dbReference>
<dbReference type="InterPro" id="IPR033690">
    <property type="entry name" value="Adenylat_kinase_CS"/>
</dbReference>
<sequence>MQLVLLGPPGAGKGTVATAVAIRTGIRHISTGDLFRAAVKEQSPLGRRVAALLQAGSLVPDSLTIALVREHLATMPRGVGFILDGFPRTVPQAEALAGFADIEAAVELVVPEQEVVRRLSGRRTCSACGATFNVASMPANAARFCSPVQREDDDPQAIRRRLDAYRAQTTPVVDYYRTTGLLRPIDGTATPSEVADRLRTVVSG</sequence>
<dbReference type="InterPro" id="IPR027417">
    <property type="entry name" value="P-loop_NTPase"/>
</dbReference>
<dbReference type="CDD" id="cd01428">
    <property type="entry name" value="ADK"/>
    <property type="match status" value="1"/>
</dbReference>
<dbReference type="PRINTS" id="PR00094">
    <property type="entry name" value="ADENYLTKNASE"/>
</dbReference>
<proteinExistence type="inferred from homology"/>
<accession>A0AA35RU80</accession>
<dbReference type="InterPro" id="IPR000850">
    <property type="entry name" value="Adenylat/UMP-CMP_kin"/>
</dbReference>
<dbReference type="InterPro" id="IPR006259">
    <property type="entry name" value="Adenyl_kin_sub"/>
</dbReference>
<comment type="caution">
    <text evidence="5">The sequence shown here is derived from an EMBL/GenBank/DDBJ whole genome shotgun (WGS) entry which is preliminary data.</text>
</comment>
<dbReference type="Proteomes" id="UP001174909">
    <property type="component" value="Unassembled WGS sequence"/>
</dbReference>
<evidence type="ECO:0000313" key="5">
    <source>
        <dbReference type="EMBL" id="CAI8016431.1"/>
    </source>
</evidence>
<dbReference type="PANTHER" id="PTHR23359">
    <property type="entry name" value="NUCLEOTIDE KINASE"/>
    <property type="match status" value="1"/>
</dbReference>
<dbReference type="GO" id="GO:0004017">
    <property type="term" value="F:AMP kinase activity"/>
    <property type="evidence" value="ECO:0007669"/>
    <property type="project" value="InterPro"/>
</dbReference>
<keyword evidence="6" id="KW-1185">Reference proteome</keyword>
<name>A0AA35RU80_GEOBA</name>
<reference evidence="5" key="1">
    <citation type="submission" date="2023-03" db="EMBL/GenBank/DDBJ databases">
        <authorList>
            <person name="Steffen K."/>
            <person name="Cardenas P."/>
        </authorList>
    </citation>
    <scope>NUCLEOTIDE SEQUENCE</scope>
</reference>
<comment type="similarity">
    <text evidence="4">Belongs to the adenylate kinase family.</text>
</comment>
<keyword evidence="1 4" id="KW-0808">Transferase</keyword>
<evidence type="ECO:0000313" key="6">
    <source>
        <dbReference type="Proteomes" id="UP001174909"/>
    </source>
</evidence>
<organism evidence="5 6">
    <name type="scientific">Geodia barretti</name>
    <name type="common">Barrett's horny sponge</name>
    <dbReference type="NCBI Taxonomy" id="519541"/>
    <lineage>
        <taxon>Eukaryota</taxon>
        <taxon>Metazoa</taxon>
        <taxon>Porifera</taxon>
        <taxon>Demospongiae</taxon>
        <taxon>Heteroscleromorpha</taxon>
        <taxon>Tetractinellida</taxon>
        <taxon>Astrophorina</taxon>
        <taxon>Geodiidae</taxon>
        <taxon>Geodia</taxon>
    </lineage>
</organism>
<gene>
    <name evidence="5" type="ORF">GBAR_LOCUS10076</name>
</gene>
<protein>
    <submittedName>
        <fullName evidence="5">Adenylate kinase</fullName>
    </submittedName>
</protein>
<dbReference type="GO" id="GO:0005524">
    <property type="term" value="F:ATP binding"/>
    <property type="evidence" value="ECO:0007669"/>
    <property type="project" value="InterPro"/>
</dbReference>
<evidence type="ECO:0000256" key="3">
    <source>
        <dbReference type="ARBA" id="ARBA00022777"/>
    </source>
</evidence>
<dbReference type="AlphaFoldDB" id="A0AA35RU80"/>
<dbReference type="SUPFAM" id="SSF52540">
    <property type="entry name" value="P-loop containing nucleoside triphosphate hydrolases"/>
    <property type="match status" value="1"/>
</dbReference>
<dbReference type="NCBIfam" id="NF001381">
    <property type="entry name" value="PRK00279.1-3"/>
    <property type="match status" value="1"/>
</dbReference>